<protein>
    <submittedName>
        <fullName evidence="3">Acetyl esterase/lipase</fullName>
    </submittedName>
</protein>
<keyword evidence="1" id="KW-0378">Hydrolase</keyword>
<evidence type="ECO:0000259" key="2">
    <source>
        <dbReference type="Pfam" id="PF07859"/>
    </source>
</evidence>
<dbReference type="GO" id="GO:0016787">
    <property type="term" value="F:hydrolase activity"/>
    <property type="evidence" value="ECO:0007669"/>
    <property type="project" value="UniProtKB-KW"/>
</dbReference>
<evidence type="ECO:0000313" key="4">
    <source>
        <dbReference type="Proteomes" id="UP000247973"/>
    </source>
</evidence>
<dbReference type="InterPro" id="IPR029058">
    <property type="entry name" value="AB_hydrolase_fold"/>
</dbReference>
<sequence length="288" mass="32418">MTSDALEAALWKLGTKQLIANLETDMYKGGAFYDSVSPPNRLFNKYDIETVIVDGSKIYTLSVKGQVATDTIYYLHGGGFACGLSLIHWEIITYFADNLGYKIVIPDYPLIPKSDYIEIYDFILNLYKEISSNEGRLFLVGDSAGASLVLGLSQLIAKQNLRKPEHMIMISPWMDVAMTNPEIERLQPIDPSLDCEGLKYAGQVYSMGDLQNPLVSPIYGEYQDTSPMTLIVGTLDLLYPDCHKFNEICKEKGVNLSFYEYENMVHLFPLFNIPQAKEAKEIMIASMQ</sequence>
<dbReference type="InterPro" id="IPR013094">
    <property type="entry name" value="AB_hydrolase_3"/>
</dbReference>
<dbReference type="AlphaFoldDB" id="A0A2V3PM43"/>
<evidence type="ECO:0000256" key="1">
    <source>
        <dbReference type="ARBA" id="ARBA00022801"/>
    </source>
</evidence>
<gene>
    <name evidence="3" type="ORF">CLV62_1248</name>
</gene>
<dbReference type="InterPro" id="IPR050300">
    <property type="entry name" value="GDXG_lipolytic_enzyme"/>
</dbReference>
<dbReference type="PANTHER" id="PTHR48081">
    <property type="entry name" value="AB HYDROLASE SUPERFAMILY PROTEIN C4A8.06C"/>
    <property type="match status" value="1"/>
</dbReference>
<evidence type="ECO:0000313" key="3">
    <source>
        <dbReference type="EMBL" id="PXV61853.1"/>
    </source>
</evidence>
<keyword evidence="4" id="KW-1185">Reference proteome</keyword>
<reference evidence="3 4" key="1">
    <citation type="submission" date="2018-03" db="EMBL/GenBank/DDBJ databases">
        <title>Genomic Encyclopedia of Archaeal and Bacterial Type Strains, Phase II (KMG-II): from individual species to whole genera.</title>
        <authorList>
            <person name="Goeker M."/>
        </authorList>
    </citation>
    <scope>NUCLEOTIDE SEQUENCE [LARGE SCALE GENOMIC DNA]</scope>
    <source>
        <strain evidence="3 4">DSM 100214</strain>
    </source>
</reference>
<dbReference type="Proteomes" id="UP000247973">
    <property type="component" value="Unassembled WGS sequence"/>
</dbReference>
<proteinExistence type="predicted"/>
<dbReference type="EMBL" id="QICL01000024">
    <property type="protein sequence ID" value="PXV61853.1"/>
    <property type="molecule type" value="Genomic_DNA"/>
</dbReference>
<dbReference type="Gene3D" id="3.40.50.1820">
    <property type="entry name" value="alpha/beta hydrolase"/>
    <property type="match status" value="1"/>
</dbReference>
<dbReference type="RefSeq" id="WP_110311734.1">
    <property type="nucleotide sequence ID" value="NZ_QICL01000024.1"/>
</dbReference>
<comment type="caution">
    <text evidence="3">The sequence shown here is derived from an EMBL/GenBank/DDBJ whole genome shotgun (WGS) entry which is preliminary data.</text>
</comment>
<name>A0A2V3PM43_9BACT</name>
<dbReference type="PANTHER" id="PTHR48081:SF8">
    <property type="entry name" value="ALPHA_BETA HYDROLASE FOLD-3 DOMAIN-CONTAINING PROTEIN-RELATED"/>
    <property type="match status" value="1"/>
</dbReference>
<organism evidence="3 4">
    <name type="scientific">Dysgonomonas alginatilytica</name>
    <dbReference type="NCBI Taxonomy" id="1605892"/>
    <lineage>
        <taxon>Bacteria</taxon>
        <taxon>Pseudomonadati</taxon>
        <taxon>Bacteroidota</taxon>
        <taxon>Bacteroidia</taxon>
        <taxon>Bacteroidales</taxon>
        <taxon>Dysgonomonadaceae</taxon>
        <taxon>Dysgonomonas</taxon>
    </lineage>
</organism>
<dbReference type="SUPFAM" id="SSF53474">
    <property type="entry name" value="alpha/beta-Hydrolases"/>
    <property type="match status" value="1"/>
</dbReference>
<dbReference type="OrthoDB" id="9815425at2"/>
<dbReference type="Pfam" id="PF07859">
    <property type="entry name" value="Abhydrolase_3"/>
    <property type="match status" value="1"/>
</dbReference>
<feature type="domain" description="Alpha/beta hydrolase fold-3" evidence="2">
    <location>
        <begin position="73"/>
        <end position="269"/>
    </location>
</feature>
<accession>A0A2V3PM43</accession>